<evidence type="ECO:0000313" key="3">
    <source>
        <dbReference type="Proteomes" id="UP000002221"/>
    </source>
</evidence>
<dbReference type="RefSeq" id="WP_012843446.1">
    <property type="nucleotide sequence ID" value="NC_013501.1"/>
</dbReference>
<keyword evidence="1" id="KW-0472">Membrane</keyword>
<dbReference type="STRING" id="518766.Rmar_0940"/>
<proteinExistence type="predicted"/>
<feature type="transmembrane region" description="Helical" evidence="1">
    <location>
        <begin position="6"/>
        <end position="25"/>
    </location>
</feature>
<sequence length="91" mass="10186">MGFWEFLTTLAVAVVLPLAIVHLILSYRREKLKLRQGPSLGARELQQLVRQAVEEAQQPLLARIEALERQLRALPASSETVTPEKTASHDS</sequence>
<dbReference type="HOGENOM" id="CLU_2424943_0_0_10"/>
<accession>D0MH49</accession>
<evidence type="ECO:0000313" key="2">
    <source>
        <dbReference type="EMBL" id="ACY47834.1"/>
    </source>
</evidence>
<dbReference type="KEGG" id="rmr:Rmar_0940"/>
<organism evidence="2 3">
    <name type="scientific">Rhodothermus marinus (strain ATCC 43812 / DSM 4252 / R-10)</name>
    <name type="common">Rhodothermus obamensis</name>
    <dbReference type="NCBI Taxonomy" id="518766"/>
    <lineage>
        <taxon>Bacteria</taxon>
        <taxon>Pseudomonadati</taxon>
        <taxon>Rhodothermota</taxon>
        <taxon>Rhodothermia</taxon>
        <taxon>Rhodothermales</taxon>
        <taxon>Rhodothermaceae</taxon>
        <taxon>Rhodothermus</taxon>
    </lineage>
</organism>
<evidence type="ECO:0000256" key="1">
    <source>
        <dbReference type="SAM" id="Phobius"/>
    </source>
</evidence>
<keyword evidence="1" id="KW-1133">Transmembrane helix</keyword>
<keyword evidence="1" id="KW-0812">Transmembrane</keyword>
<gene>
    <name evidence="2" type="ordered locus">Rmar_0940</name>
</gene>
<name>D0MH49_RHOM4</name>
<keyword evidence="3" id="KW-1185">Reference proteome</keyword>
<dbReference type="OrthoDB" id="9953368at2"/>
<dbReference type="Proteomes" id="UP000002221">
    <property type="component" value="Chromosome"/>
</dbReference>
<dbReference type="AlphaFoldDB" id="D0MH49"/>
<reference evidence="2 3" key="1">
    <citation type="journal article" date="2009" name="Stand. Genomic Sci.">
        <title>Complete genome sequence of Rhodothermus marinus type strain (R-10).</title>
        <authorList>
            <person name="Nolan M."/>
            <person name="Tindall B.J."/>
            <person name="Pomrenke H."/>
            <person name="Lapidus A."/>
            <person name="Copeland A."/>
            <person name="Glavina Del Rio T."/>
            <person name="Lucas S."/>
            <person name="Chen F."/>
            <person name="Tice H."/>
            <person name="Cheng J.F."/>
            <person name="Saunders E."/>
            <person name="Han C."/>
            <person name="Bruce D."/>
            <person name="Goodwin L."/>
            <person name="Chain P."/>
            <person name="Pitluck S."/>
            <person name="Ovchinikova G."/>
            <person name="Pati A."/>
            <person name="Ivanova N."/>
            <person name="Mavromatis K."/>
            <person name="Chen A."/>
            <person name="Palaniappan K."/>
            <person name="Land M."/>
            <person name="Hauser L."/>
            <person name="Chang Y.J."/>
            <person name="Jeffries C.D."/>
            <person name="Brettin T."/>
            <person name="Goker M."/>
            <person name="Bristow J."/>
            <person name="Eisen J.A."/>
            <person name="Markowitz V."/>
            <person name="Hugenholtz P."/>
            <person name="Kyrpides N.C."/>
            <person name="Klenk H.P."/>
            <person name="Detter J.C."/>
        </authorList>
    </citation>
    <scope>NUCLEOTIDE SEQUENCE [LARGE SCALE GENOMIC DNA]</scope>
    <source>
        <strain evidence="3">ATCC 43812 / DSM 4252 / R-10</strain>
    </source>
</reference>
<protein>
    <submittedName>
        <fullName evidence="2">Uncharacterized protein</fullName>
    </submittedName>
</protein>
<dbReference type="EMBL" id="CP001807">
    <property type="protein sequence ID" value="ACY47834.1"/>
    <property type="molecule type" value="Genomic_DNA"/>
</dbReference>